<protein>
    <submittedName>
        <fullName evidence="1">Uncharacterized protein</fullName>
    </submittedName>
</protein>
<evidence type="ECO:0000313" key="1">
    <source>
        <dbReference type="EMBL" id="KAK5539577.1"/>
    </source>
</evidence>
<comment type="caution">
    <text evidence="1">The sequence shown here is derived from an EMBL/GenBank/DDBJ whole genome shotgun (WGS) entry which is preliminary data.</text>
</comment>
<gene>
    <name evidence="1" type="ORF">LTR25_003280</name>
</gene>
<dbReference type="Proteomes" id="UP001345827">
    <property type="component" value="Unassembled WGS sequence"/>
</dbReference>
<sequence length="90" mass="9539">MSLADFLIDAANNGDDITVVVDEDSEVDPYYTSQTIAALRGSVPGSGKTTFKWQLSWVYAAVSNSTYGSTAHCHVLEVVSELARSSHGGA</sequence>
<keyword evidence="2" id="KW-1185">Reference proteome</keyword>
<organism evidence="1 2">
    <name type="scientific">Vermiconidia calcicola</name>
    <dbReference type="NCBI Taxonomy" id="1690605"/>
    <lineage>
        <taxon>Eukaryota</taxon>
        <taxon>Fungi</taxon>
        <taxon>Dikarya</taxon>
        <taxon>Ascomycota</taxon>
        <taxon>Pezizomycotina</taxon>
        <taxon>Dothideomycetes</taxon>
        <taxon>Dothideomycetidae</taxon>
        <taxon>Mycosphaerellales</taxon>
        <taxon>Extremaceae</taxon>
        <taxon>Vermiconidia</taxon>
    </lineage>
</organism>
<dbReference type="AlphaFoldDB" id="A0AAV9QDD8"/>
<dbReference type="EMBL" id="JAXLQG010000005">
    <property type="protein sequence ID" value="KAK5539577.1"/>
    <property type="molecule type" value="Genomic_DNA"/>
</dbReference>
<accession>A0AAV9QDD8</accession>
<name>A0AAV9QDD8_9PEZI</name>
<proteinExistence type="predicted"/>
<evidence type="ECO:0000313" key="2">
    <source>
        <dbReference type="Proteomes" id="UP001345827"/>
    </source>
</evidence>
<reference evidence="1 2" key="1">
    <citation type="submission" date="2023-06" db="EMBL/GenBank/DDBJ databases">
        <title>Black Yeasts Isolated from many extreme environments.</title>
        <authorList>
            <person name="Coleine C."/>
            <person name="Stajich J.E."/>
            <person name="Selbmann L."/>
        </authorList>
    </citation>
    <scope>NUCLEOTIDE SEQUENCE [LARGE SCALE GENOMIC DNA]</scope>
    <source>
        <strain evidence="1 2">CCFEE 5887</strain>
    </source>
</reference>